<gene>
    <name evidence="1" type="ORF">BBG48_001360</name>
    <name evidence="2" type="ORF">FL857_11185</name>
</gene>
<dbReference type="Pfam" id="PF12995">
    <property type="entry name" value="DUF3879"/>
    <property type="match status" value="1"/>
</dbReference>
<dbReference type="Proteomes" id="UP000093352">
    <property type="component" value="Unassembled WGS sequence"/>
</dbReference>
<comment type="caution">
    <text evidence="1">The sequence shown here is derived from an EMBL/GenBank/DDBJ whole genome shotgun (WGS) entry which is preliminary data.</text>
</comment>
<reference evidence="1" key="2">
    <citation type="submission" date="2018-07" db="EMBL/GenBank/DDBJ databases">
        <authorList>
            <person name="Quirk P.G."/>
            <person name="Krulwich T.A."/>
        </authorList>
    </citation>
    <scope>NUCLEOTIDE SEQUENCE</scope>
    <source>
        <strain evidence="1">CCRI-22567</strain>
    </source>
</reference>
<evidence type="ECO:0000313" key="4">
    <source>
        <dbReference type="Proteomes" id="UP000319424"/>
    </source>
</evidence>
<dbReference type="Proteomes" id="UP000319424">
    <property type="component" value="Unassembled WGS sequence"/>
</dbReference>
<protein>
    <submittedName>
        <fullName evidence="1">Uncharacterized protein</fullName>
    </submittedName>
</protein>
<dbReference type="RefSeq" id="WP_068912172.1">
    <property type="nucleotide sequence ID" value="NZ_MBEW02000002.1"/>
</dbReference>
<evidence type="ECO:0000313" key="2">
    <source>
        <dbReference type="EMBL" id="TRW22473.1"/>
    </source>
</evidence>
<dbReference type="EMBL" id="MBEW02000002">
    <property type="protein sequence ID" value="RDY22019.1"/>
    <property type="molecule type" value="Genomic_DNA"/>
</dbReference>
<evidence type="ECO:0000313" key="1">
    <source>
        <dbReference type="EMBL" id="RDY22019.1"/>
    </source>
</evidence>
<evidence type="ECO:0000313" key="3">
    <source>
        <dbReference type="Proteomes" id="UP000093352"/>
    </source>
</evidence>
<accession>A0A371ING0</accession>
<reference evidence="1 3" key="1">
    <citation type="journal article" date="2016" name="Genome Announc.">
        <title>Draft Genome Sequence of Criibacterium bergeronii gen. nov., sp. nov., Strain CCRI-22567T, Isolated from a Vaginal Sample from a Woman with Bacterial Vaginosis.</title>
        <authorList>
            <person name="Maheux A.F."/>
            <person name="Berube E."/>
            <person name="Boudreau D.K."/>
            <person name="Raymond F."/>
            <person name="Corbeil J."/>
            <person name="Roy P.H."/>
            <person name="Boissinot M."/>
            <person name="Omar R.F."/>
        </authorList>
    </citation>
    <scope>NUCLEOTIDE SEQUENCE [LARGE SCALE GENOMIC DNA]</scope>
    <source>
        <strain evidence="1 3">CCRI-22567</strain>
    </source>
</reference>
<keyword evidence="3" id="KW-1185">Reference proteome</keyword>
<organism evidence="1 3">
    <name type="scientific">Criibacterium bergeronii</name>
    <dbReference type="NCBI Taxonomy" id="1871336"/>
    <lineage>
        <taxon>Bacteria</taxon>
        <taxon>Bacillati</taxon>
        <taxon>Bacillota</taxon>
        <taxon>Clostridia</taxon>
        <taxon>Peptostreptococcales</taxon>
        <taxon>Filifactoraceae</taxon>
        <taxon>Criibacterium</taxon>
    </lineage>
</organism>
<dbReference type="InterPro" id="IPR024540">
    <property type="entry name" value="DUF3879"/>
</dbReference>
<dbReference type="OrthoDB" id="9801600at2"/>
<dbReference type="EMBL" id="VJXW01000027">
    <property type="protein sequence ID" value="TRW22473.1"/>
    <property type="molecule type" value="Genomic_DNA"/>
</dbReference>
<proteinExistence type="predicted"/>
<sequence length="146" mass="16992">MTINDMVNNIQNSGSYRRLTSEEVDEYYLKQNPEARGRLNVDPTSLKIVPVKQEYVNKLLEQNKKEWIDGYGLVRGDKTKVNEMIKKFSSTEPIKDKANVAHTLTKIVSNQDEKFFSIIKQHNPNWVWGEPFDPKILDETHIDITI</sequence>
<dbReference type="AlphaFoldDB" id="A0A371ING0"/>
<reference evidence="2 4" key="3">
    <citation type="submission" date="2019-07" db="EMBL/GenBank/DDBJ databases">
        <title>Criibacterium bergeronii gen. nov., sp. nov. isolated from human clinical samples.</title>
        <authorList>
            <person name="Maheux A.F."/>
            <person name="Boudreau D.K."/>
            <person name="Berube E."/>
            <person name="Brodeur S."/>
            <person name="Bernard K.A."/>
            <person name="Abed J.Y."/>
            <person name="Ducrey E."/>
            <person name="Guay E.F."/>
            <person name="Raymond F."/>
            <person name="Corbeil J."/>
            <person name="Domingo M.-C."/>
            <person name="Roy P.H."/>
            <person name="Boissinot M."/>
            <person name="Tocheva E.I."/>
            <person name="Omar R.F."/>
        </authorList>
    </citation>
    <scope>NUCLEOTIDE SEQUENCE [LARGE SCALE GENOMIC DNA]</scope>
    <source>
        <strain evidence="2 4">CCRI-24246</strain>
    </source>
</reference>
<name>A0A371ING0_9FIRM</name>